<dbReference type="PROSITE" id="PS51318">
    <property type="entry name" value="TAT"/>
    <property type="match status" value="1"/>
</dbReference>
<dbReference type="EMBL" id="JALBUU010000125">
    <property type="protein sequence ID" value="MCI0756794.1"/>
    <property type="molecule type" value="Genomic_DNA"/>
</dbReference>
<evidence type="ECO:0000313" key="2">
    <source>
        <dbReference type="Proteomes" id="UP001201985"/>
    </source>
</evidence>
<gene>
    <name evidence="1" type="primary">lptE</name>
    <name evidence="1" type="ORF">MON41_24475</name>
</gene>
<keyword evidence="1" id="KW-0449">Lipoprotein</keyword>
<organism evidence="1 2">
    <name type="scientific">Teichococcus vastitatis</name>
    <dbReference type="NCBI Taxonomy" id="2307076"/>
    <lineage>
        <taxon>Bacteria</taxon>
        <taxon>Pseudomonadati</taxon>
        <taxon>Pseudomonadota</taxon>
        <taxon>Alphaproteobacteria</taxon>
        <taxon>Acetobacterales</taxon>
        <taxon>Roseomonadaceae</taxon>
        <taxon>Roseomonas</taxon>
    </lineage>
</organism>
<evidence type="ECO:0000313" key="1">
    <source>
        <dbReference type="EMBL" id="MCI0756794.1"/>
    </source>
</evidence>
<name>A0ABS9WBX5_9PROT</name>
<protein>
    <submittedName>
        <fullName evidence="1">LPS assembly lipoprotein LptE</fullName>
    </submittedName>
</protein>
<proteinExistence type="predicted"/>
<reference evidence="1 2" key="1">
    <citation type="submission" date="2022-03" db="EMBL/GenBank/DDBJ databases">
        <title>Complete genome analysis of Roseomonas KG 17.1 : a prolific producer of plant growth promoters.</title>
        <authorList>
            <person name="Saadouli I."/>
            <person name="Najjari A."/>
            <person name="Mosbah A."/>
            <person name="Ouzari H.I."/>
        </authorList>
    </citation>
    <scope>NUCLEOTIDE SEQUENCE [LARGE SCALE GENOMIC DNA]</scope>
    <source>
        <strain evidence="1 2">KG17-1</strain>
    </source>
</reference>
<dbReference type="InterPro" id="IPR006311">
    <property type="entry name" value="TAT_signal"/>
</dbReference>
<dbReference type="Proteomes" id="UP001201985">
    <property type="component" value="Unassembled WGS sequence"/>
</dbReference>
<dbReference type="InterPro" id="IPR007485">
    <property type="entry name" value="LPS_assembly_LptE"/>
</dbReference>
<keyword evidence="2" id="KW-1185">Reference proteome</keyword>
<dbReference type="RefSeq" id="WP_238384016.1">
    <property type="nucleotide sequence ID" value="NZ_JALBUU010000125.1"/>
</dbReference>
<sequence length="183" mass="19204">MPSRRRLLRLGGLLAGTAVAVSGCGFRPLYGPGGGSSAVQDASAGVRAILASTEVALIPERSGQLLRRALQERLGAAGAGGTTSHELRVSLLVANEPEGYRRDGTPSRVRSILTGNWLLQSRTTPPAVLAQGSERAFDAFDIPDNQFFAGDAARDAMNQRLIQQLADDIVLRLSIGLRGATAA</sequence>
<dbReference type="Pfam" id="PF04390">
    <property type="entry name" value="LptE"/>
    <property type="match status" value="1"/>
</dbReference>
<dbReference type="Gene3D" id="3.30.160.150">
    <property type="entry name" value="Lipoprotein like domain"/>
    <property type="match status" value="1"/>
</dbReference>
<accession>A0ABS9WBX5</accession>
<comment type="caution">
    <text evidence="1">The sequence shown here is derived from an EMBL/GenBank/DDBJ whole genome shotgun (WGS) entry which is preliminary data.</text>
</comment>
<dbReference type="PROSITE" id="PS51257">
    <property type="entry name" value="PROKAR_LIPOPROTEIN"/>
    <property type="match status" value="1"/>
</dbReference>